<dbReference type="Proteomes" id="UP001139353">
    <property type="component" value="Unassembled WGS sequence"/>
</dbReference>
<evidence type="ECO:0000313" key="3">
    <source>
        <dbReference type="Proteomes" id="UP001139353"/>
    </source>
</evidence>
<name>A0A9X1YEU5_9BURK</name>
<feature type="signal peptide" evidence="1">
    <location>
        <begin position="1"/>
        <end position="23"/>
    </location>
</feature>
<dbReference type="RefSeq" id="WP_275680199.1">
    <property type="nucleotide sequence ID" value="NZ_JAJLJH010000001.1"/>
</dbReference>
<keyword evidence="3" id="KW-1185">Reference proteome</keyword>
<dbReference type="SUPFAM" id="SSF63829">
    <property type="entry name" value="Calcium-dependent phosphotriesterase"/>
    <property type="match status" value="1"/>
</dbReference>
<keyword evidence="1" id="KW-0732">Signal</keyword>
<dbReference type="EMBL" id="JAJLJH010000001">
    <property type="protein sequence ID" value="MCK9684165.1"/>
    <property type="molecule type" value="Genomic_DNA"/>
</dbReference>
<dbReference type="InterPro" id="IPR017549">
    <property type="entry name" value="APMV_L690"/>
</dbReference>
<reference evidence="2" key="1">
    <citation type="submission" date="2021-11" db="EMBL/GenBank/DDBJ databases">
        <title>BS-T2-15 a new species belonging to the Comamonadaceae family isolated from the soil of a French oak forest.</title>
        <authorList>
            <person name="Mieszkin S."/>
            <person name="Alain K."/>
        </authorList>
    </citation>
    <scope>NUCLEOTIDE SEQUENCE</scope>
    <source>
        <strain evidence="2">BS-T2-15</strain>
    </source>
</reference>
<comment type="caution">
    <text evidence="2">The sequence shown here is derived from an EMBL/GenBank/DDBJ whole genome shotgun (WGS) entry which is preliminary data.</text>
</comment>
<protein>
    <submittedName>
        <fullName evidence="2">TIGR03118 family protein</fullName>
    </submittedName>
</protein>
<accession>A0A9X1YEU5</accession>
<dbReference type="NCBIfam" id="TIGR03118">
    <property type="entry name" value="PEPCTERM_chp_1"/>
    <property type="match status" value="1"/>
</dbReference>
<sequence>MSTSTINRPLPLAFVIAASALLAACGGSDSGGMTAAPTPPAGSGQTCTTDIYGTRTCTPTTGTGFGGAGGGNYVANALVSDTAATNALHHDANLVNAWGLVFNPQGFSWIANAGTGTSTLYDGNGVAQSLVVTLPTGTDASGIVFNGTTDFSITEAGVSGAAPFIFATLQGQIAAWAPNVDGTHAFTIVDNSTSGAVYTGLAIDTGTGGDMIYAADFVKGTVDVFSGAFAPVTTAGGFVDSTLPTGYAPFGIQQIGDKIYVTYAQPDPVTHEKTGAGLGLVDVFDKQGNLLSHLIPAGGALNAPWGLAMAPANFGKFSSMLLVGNFGDGKINVYDPTTGAFVATVSNNDGSAIVVPGLWALQFGNDLNSQPSNTLFYTAGPGAEAHGLYGRIDMN</sequence>
<proteinExistence type="predicted"/>
<dbReference type="InterPro" id="IPR015943">
    <property type="entry name" value="WD40/YVTN_repeat-like_dom_sf"/>
</dbReference>
<dbReference type="Gene3D" id="2.130.10.10">
    <property type="entry name" value="YVTN repeat-like/Quinoprotein amine dehydrogenase"/>
    <property type="match status" value="1"/>
</dbReference>
<organism evidence="2 3">
    <name type="scientific">Scleromatobacter humisilvae</name>
    <dbReference type="NCBI Taxonomy" id="2897159"/>
    <lineage>
        <taxon>Bacteria</taxon>
        <taxon>Pseudomonadati</taxon>
        <taxon>Pseudomonadota</taxon>
        <taxon>Betaproteobacteria</taxon>
        <taxon>Burkholderiales</taxon>
        <taxon>Sphaerotilaceae</taxon>
        <taxon>Scleromatobacter</taxon>
    </lineage>
</organism>
<gene>
    <name evidence="2" type="ORF">LPC04_00415</name>
</gene>
<dbReference type="AlphaFoldDB" id="A0A9X1YEU5"/>
<evidence type="ECO:0000256" key="1">
    <source>
        <dbReference type="SAM" id="SignalP"/>
    </source>
</evidence>
<feature type="chain" id="PRO_5040932007" evidence="1">
    <location>
        <begin position="24"/>
        <end position="395"/>
    </location>
</feature>
<evidence type="ECO:0000313" key="2">
    <source>
        <dbReference type="EMBL" id="MCK9684165.1"/>
    </source>
</evidence>